<sequence>MRTICFWTVIVVIVMKKPCRSRASCDSEGCLNSFRFNLGSHVTWPSEKIKCEYKASGRYHPSNIIHTRAQMCGDKAFVLSPRYKCGVPYTVGEVCLTTSNKCHAVTRAYPCWEMHNECSCDAIQNAVDLYLDCKGILWVLDTGIVNTIGNPIKKCSPKVVGFHCETGRVMSYVQLCSLVCQTSRLQYITADYNADGGAFLYISDAATRALLVWDVKNERGYRVVLPKVLMAGGAKRDVLYLALIRSRCGSNLLYFTYLSSQRMYYVKTDHLQRHSSTGCIIDAGKKPGKMVVLGTDNGSVMFFRLHGENDIYMWNTELSFKPYYFILAQRGEDCRVATHVFPGYNKFMWVMESNFQDFLQGNVGCLGASTSIHPLMKPTTDF</sequence>
<dbReference type="InterPro" id="IPR017996">
    <property type="entry name" value="MRJP/yellow-related"/>
</dbReference>
<dbReference type="PANTHER" id="PTHR10009:SF8">
    <property type="entry name" value="IP19120P"/>
    <property type="match status" value="1"/>
</dbReference>
<feature type="signal peptide" evidence="4">
    <location>
        <begin position="1"/>
        <end position="21"/>
    </location>
</feature>
<dbReference type="OrthoDB" id="6583604at2759"/>
<evidence type="ECO:0000256" key="3">
    <source>
        <dbReference type="ARBA" id="ARBA00022525"/>
    </source>
</evidence>
<dbReference type="PaxDb" id="121845-A0A1S3D7A8"/>
<reference evidence="6 7" key="1">
    <citation type="submission" date="2025-04" db="UniProtKB">
        <authorList>
            <consortium name="RefSeq"/>
        </authorList>
    </citation>
    <scope>IDENTIFICATION</scope>
</reference>
<keyword evidence="4" id="KW-0732">Signal</keyword>
<organism evidence="5 6">
    <name type="scientific">Diaphorina citri</name>
    <name type="common">Asian citrus psyllid</name>
    <dbReference type="NCBI Taxonomy" id="121845"/>
    <lineage>
        <taxon>Eukaryota</taxon>
        <taxon>Metazoa</taxon>
        <taxon>Ecdysozoa</taxon>
        <taxon>Arthropoda</taxon>
        <taxon>Hexapoda</taxon>
        <taxon>Insecta</taxon>
        <taxon>Pterygota</taxon>
        <taxon>Neoptera</taxon>
        <taxon>Paraneoptera</taxon>
        <taxon>Hemiptera</taxon>
        <taxon>Sternorrhyncha</taxon>
        <taxon>Psylloidea</taxon>
        <taxon>Psyllidae</taxon>
        <taxon>Diaphorininae</taxon>
        <taxon>Diaphorina</taxon>
    </lineage>
</organism>
<comment type="subcellular location">
    <subcellularLocation>
        <location evidence="1">Secreted</location>
    </subcellularLocation>
</comment>
<dbReference type="RefSeq" id="XP_026682092.1">
    <property type="nucleotide sequence ID" value="XM_026826291.1"/>
</dbReference>
<protein>
    <submittedName>
        <fullName evidence="6">Major royal jelly protein 1-like isoform X1</fullName>
    </submittedName>
    <submittedName>
        <fullName evidence="7">Major royal jelly protein 1-like isoform X2</fullName>
    </submittedName>
</protein>
<evidence type="ECO:0000313" key="7">
    <source>
        <dbReference type="RefSeq" id="XP_026682092.1"/>
    </source>
</evidence>
<evidence type="ECO:0000256" key="2">
    <source>
        <dbReference type="ARBA" id="ARBA00009127"/>
    </source>
</evidence>
<keyword evidence="3" id="KW-0964">Secreted</keyword>
<evidence type="ECO:0000256" key="4">
    <source>
        <dbReference type="SAM" id="SignalP"/>
    </source>
</evidence>
<dbReference type="Gene3D" id="2.120.10.30">
    <property type="entry name" value="TolB, C-terminal domain"/>
    <property type="match status" value="1"/>
</dbReference>
<dbReference type="GO" id="GO:0005576">
    <property type="term" value="C:extracellular region"/>
    <property type="evidence" value="ECO:0007669"/>
    <property type="project" value="UniProtKB-SubCell"/>
</dbReference>
<dbReference type="RefSeq" id="XP_008475994.2">
    <property type="nucleotide sequence ID" value="XM_008477772.2"/>
</dbReference>
<name>A0A1S3D7A8_DIACI</name>
<gene>
    <name evidence="6 7" type="primary">LOC103512966</name>
</gene>
<feature type="chain" id="PRO_5044565819" evidence="4">
    <location>
        <begin position="22"/>
        <end position="382"/>
    </location>
</feature>
<evidence type="ECO:0000313" key="6">
    <source>
        <dbReference type="RefSeq" id="XP_008475994.2"/>
    </source>
</evidence>
<keyword evidence="5" id="KW-1185">Reference proteome</keyword>
<proteinExistence type="inferred from homology"/>
<evidence type="ECO:0000313" key="5">
    <source>
        <dbReference type="Proteomes" id="UP000079169"/>
    </source>
</evidence>
<dbReference type="GeneID" id="103512966"/>
<comment type="similarity">
    <text evidence="2">Belongs to the major royal jelly protein family.</text>
</comment>
<dbReference type="InterPro" id="IPR011042">
    <property type="entry name" value="6-blade_b-propeller_TolB-like"/>
</dbReference>
<dbReference type="Proteomes" id="UP000079169">
    <property type="component" value="Unplaced"/>
</dbReference>
<evidence type="ECO:0000256" key="1">
    <source>
        <dbReference type="ARBA" id="ARBA00004613"/>
    </source>
</evidence>
<dbReference type="Pfam" id="PF03022">
    <property type="entry name" value="MRJP"/>
    <property type="match status" value="1"/>
</dbReference>
<accession>A0A1S3D7A8</accession>
<dbReference type="PANTHER" id="PTHR10009">
    <property type="entry name" value="PROTEIN YELLOW-RELATED"/>
    <property type="match status" value="1"/>
</dbReference>
<dbReference type="STRING" id="121845.A0A1S3D7A8"/>
<dbReference type="AlphaFoldDB" id="A0A1S3D7A8"/>
<dbReference type="KEGG" id="dci:103512966"/>